<dbReference type="EMBL" id="JBJVNI010000038">
    <property type="protein sequence ID" value="MFM9615625.1"/>
    <property type="molecule type" value="Genomic_DNA"/>
</dbReference>
<comment type="caution">
    <text evidence="3">The sequence shown here is derived from an EMBL/GenBank/DDBJ whole genome shotgun (WGS) entry which is preliminary data.</text>
</comment>
<dbReference type="Proteomes" id="UP001631957">
    <property type="component" value="Unassembled WGS sequence"/>
</dbReference>
<evidence type="ECO:0000313" key="4">
    <source>
        <dbReference type="Proteomes" id="UP001631957"/>
    </source>
</evidence>
<keyword evidence="4" id="KW-1185">Reference proteome</keyword>
<accession>A0ABW9I5M0</accession>
<name>A0ABW9I5M0_9ACTN</name>
<dbReference type="PANTHER" id="PTHR45527">
    <property type="entry name" value="NONRIBOSOMAL PEPTIDE SYNTHETASE"/>
    <property type="match status" value="1"/>
</dbReference>
<sequence>MTTYSRAAAATHGSTRTADPGILPASSRQDWCWHWMRSHTEDSTPLEIPHVLLLRGPLDVGALRDALAEIEMRHEALRMRLAGHAGAAADATWPGQRLLPAPSDLNVLSAGSEDGQPEVLHTVAQRLDLTDRMIRHTLVSAAHGEHHLVTQFHHLAVDAMSHDLFQQQLAAAYAARIGAGGGPSADKLVPFSYVDMIQREQSAQVRADHRRRAADLARAVQAHGAERPLPGRGGAEMSLVSRFAGIPLTLSSADTENLNQWCREQRTTPHNALLALLARGVADVYERDRLVASLYMHGRTTPASRQAIGLMCNVLPVPLDLGSRDPSGLARQVGERILETWDAIDVPLSVVADEAAVRTGSEAFYRAGLSHLEFRTIGDAGQRRRNTDAPLQFGPGLSARYVTHEAPDRGMRFATRRQALQSAQSLYATVDLAGSAITGSLWFDEQYHDAERLVHVVDAFHAGIRAIGTARLGE</sequence>
<dbReference type="RefSeq" id="WP_165854436.1">
    <property type="nucleotide sequence ID" value="NZ_JBJVNI010000038.1"/>
</dbReference>
<dbReference type="PANTHER" id="PTHR45527:SF1">
    <property type="entry name" value="FATTY ACID SYNTHASE"/>
    <property type="match status" value="1"/>
</dbReference>
<evidence type="ECO:0000256" key="1">
    <source>
        <dbReference type="SAM" id="MobiDB-lite"/>
    </source>
</evidence>
<dbReference type="SUPFAM" id="SSF52777">
    <property type="entry name" value="CoA-dependent acyltransferases"/>
    <property type="match status" value="2"/>
</dbReference>
<organism evidence="3 4">
    <name type="scientific">Streptomyces niveiscabiei</name>
    <dbReference type="NCBI Taxonomy" id="164115"/>
    <lineage>
        <taxon>Bacteria</taxon>
        <taxon>Bacillati</taxon>
        <taxon>Actinomycetota</taxon>
        <taxon>Actinomycetes</taxon>
        <taxon>Kitasatosporales</taxon>
        <taxon>Streptomycetaceae</taxon>
        <taxon>Streptomyces</taxon>
    </lineage>
</organism>
<evidence type="ECO:0000313" key="3">
    <source>
        <dbReference type="EMBL" id="MFM9615625.1"/>
    </source>
</evidence>
<dbReference type="Pfam" id="PF00668">
    <property type="entry name" value="Condensation"/>
    <property type="match status" value="1"/>
</dbReference>
<dbReference type="Gene3D" id="3.30.559.30">
    <property type="entry name" value="Nonribosomal peptide synthetase, condensation domain"/>
    <property type="match status" value="1"/>
</dbReference>
<feature type="region of interest" description="Disordered" evidence="1">
    <location>
        <begin position="1"/>
        <end position="22"/>
    </location>
</feature>
<dbReference type="Gene3D" id="3.30.559.10">
    <property type="entry name" value="Chloramphenicol acetyltransferase-like domain"/>
    <property type="match status" value="1"/>
</dbReference>
<feature type="domain" description="Condensation" evidence="2">
    <location>
        <begin position="24"/>
        <end position="357"/>
    </location>
</feature>
<dbReference type="InterPro" id="IPR001242">
    <property type="entry name" value="Condensation_dom"/>
</dbReference>
<protein>
    <submittedName>
        <fullName evidence="3">Condensation domain-containing protein</fullName>
    </submittedName>
</protein>
<proteinExistence type="predicted"/>
<reference evidence="3 4" key="1">
    <citation type="submission" date="2024-12" db="EMBL/GenBank/DDBJ databases">
        <title>Forecasting of Potato common scab and diversities of Pathogenic streptomyces spp. in china.</title>
        <authorList>
            <person name="Handique U."/>
            <person name="Wu J."/>
        </authorList>
    </citation>
    <scope>NUCLEOTIDE SEQUENCE [LARGE SCALE GENOMIC DNA]</scope>
    <source>
        <strain evidence="3 4">ZRIMU1530</strain>
    </source>
</reference>
<evidence type="ECO:0000259" key="2">
    <source>
        <dbReference type="Pfam" id="PF00668"/>
    </source>
</evidence>
<dbReference type="InterPro" id="IPR023213">
    <property type="entry name" value="CAT-like_dom_sf"/>
</dbReference>
<gene>
    <name evidence="3" type="ORF">ACKI18_43955</name>
</gene>